<dbReference type="eggNOG" id="ENOG502SEXP">
    <property type="taxonomic scope" value="Eukaryota"/>
</dbReference>
<dbReference type="GeneID" id="4838809"/>
<keyword evidence="2" id="KW-1185">Reference proteome</keyword>
<dbReference type="HOGENOM" id="CLU_637768_0_0_1"/>
<dbReference type="KEGG" id="pic:PICST_59570"/>
<gene>
    <name evidence="1" type="ORF">PICST_59570</name>
</gene>
<evidence type="ECO:0000313" key="1">
    <source>
        <dbReference type="EMBL" id="ABN66602.2"/>
    </source>
</evidence>
<evidence type="ECO:0000313" key="2">
    <source>
        <dbReference type="Proteomes" id="UP000002258"/>
    </source>
</evidence>
<dbReference type="Proteomes" id="UP000002258">
    <property type="component" value="Chromosome 4"/>
</dbReference>
<sequence>MSTQHLSQDSLFVCPPTSPPSSNTSILHLVKSLQSESIGPNYASLLDQTYHLIRHPGFSQSQLLRLWHLRLVLHLFNNRLNYAKKEAINLNNALYLHENNNAVPPNSASLATSDSASTTASATTNVSRLNTNNLTPIYPLPKNNWALIDYDLLILLLRLKSLPNLNLINEIYKLNYQLRLKSSSELKHKLINLSYDIVVVLLITKNYLSLLNYLINLRQELKLLPNPDEHYQQYLSNVTLLIIIVETLVLNLRRKSTPDTNVEELVIPKYKDSYESEVQPFTKNSLLHSMQTLQPTIPSQDSEITETPAASVYVKQDITLEELVDSVINGSVTTRIICSTLGLWELCNIFPHFKLESSEDGKLQFLSRKEKSDVSEEQLQEFDHDQLLDLAYADLNNHWYKYIYKIYGLE</sequence>
<proteinExistence type="predicted"/>
<dbReference type="EMBL" id="CP000498">
    <property type="protein sequence ID" value="ABN66602.2"/>
    <property type="molecule type" value="Genomic_DNA"/>
</dbReference>
<name>A3LUJ8_PICST</name>
<reference evidence="1 2" key="1">
    <citation type="journal article" date="2007" name="Nat. Biotechnol.">
        <title>Genome sequence of the lignocellulose-bioconverting and xylose-fermenting yeast Pichia stipitis.</title>
        <authorList>
            <person name="Jeffries T.W."/>
            <person name="Grigoriev I.V."/>
            <person name="Grimwood J."/>
            <person name="Laplaza J.M."/>
            <person name="Aerts A."/>
            <person name="Salamov A."/>
            <person name="Schmutz J."/>
            <person name="Lindquist E."/>
            <person name="Dehal P."/>
            <person name="Shapiro H."/>
            <person name="Jin Y.S."/>
            <person name="Passoth V."/>
            <person name="Richardson P.M."/>
        </authorList>
    </citation>
    <scope>NUCLEOTIDE SEQUENCE [LARGE SCALE GENOMIC DNA]</scope>
    <source>
        <strain evidence="2">ATCC 58785 / CBS 6054 / NBRC 10063 / NRRL Y-11545</strain>
    </source>
</reference>
<dbReference type="OrthoDB" id="3986620at2759"/>
<dbReference type="InParanoid" id="A3LUJ8"/>
<protein>
    <submittedName>
        <fullName evidence="1">Uncharacterized protein</fullName>
    </submittedName>
</protein>
<dbReference type="RefSeq" id="XP_001384631.2">
    <property type="nucleotide sequence ID" value="XM_001384594.1"/>
</dbReference>
<dbReference type="OMA" id="MTQYLSK"/>
<organism evidence="1 2">
    <name type="scientific">Scheffersomyces stipitis (strain ATCC 58785 / CBS 6054 / NBRC 10063 / NRRL Y-11545)</name>
    <name type="common">Yeast</name>
    <name type="synonym">Pichia stipitis</name>
    <dbReference type="NCBI Taxonomy" id="322104"/>
    <lineage>
        <taxon>Eukaryota</taxon>
        <taxon>Fungi</taxon>
        <taxon>Dikarya</taxon>
        <taxon>Ascomycota</taxon>
        <taxon>Saccharomycotina</taxon>
        <taxon>Pichiomycetes</taxon>
        <taxon>Debaryomycetaceae</taxon>
        <taxon>Scheffersomyces</taxon>
    </lineage>
</organism>
<accession>A3LUJ8</accession>
<dbReference type="AlphaFoldDB" id="A3LUJ8"/>